<evidence type="ECO:0000313" key="2">
    <source>
        <dbReference type="EMBL" id="PVD31452.1"/>
    </source>
</evidence>
<feature type="compositionally biased region" description="Polar residues" evidence="1">
    <location>
        <begin position="192"/>
        <end position="205"/>
    </location>
</feature>
<dbReference type="STRING" id="400727.A0A2T7PDF9"/>
<organism evidence="2 3">
    <name type="scientific">Pomacea canaliculata</name>
    <name type="common">Golden apple snail</name>
    <dbReference type="NCBI Taxonomy" id="400727"/>
    <lineage>
        <taxon>Eukaryota</taxon>
        <taxon>Metazoa</taxon>
        <taxon>Spiralia</taxon>
        <taxon>Lophotrochozoa</taxon>
        <taxon>Mollusca</taxon>
        <taxon>Gastropoda</taxon>
        <taxon>Caenogastropoda</taxon>
        <taxon>Architaenioglossa</taxon>
        <taxon>Ampullarioidea</taxon>
        <taxon>Ampullariidae</taxon>
        <taxon>Pomacea</taxon>
    </lineage>
</organism>
<feature type="compositionally biased region" description="Acidic residues" evidence="1">
    <location>
        <begin position="248"/>
        <end position="258"/>
    </location>
</feature>
<protein>
    <submittedName>
        <fullName evidence="2">Uncharacterized protein</fullName>
    </submittedName>
</protein>
<dbReference type="AlphaFoldDB" id="A0A2T7PDF9"/>
<feature type="compositionally biased region" description="Basic residues" evidence="1">
    <location>
        <begin position="152"/>
        <end position="168"/>
    </location>
</feature>
<feature type="compositionally biased region" description="Acidic residues" evidence="1">
    <location>
        <begin position="220"/>
        <end position="231"/>
    </location>
</feature>
<comment type="caution">
    <text evidence="2">The sequence shown here is derived from an EMBL/GenBank/DDBJ whole genome shotgun (WGS) entry which is preliminary data.</text>
</comment>
<dbReference type="Proteomes" id="UP000245119">
    <property type="component" value="Linkage Group LG4"/>
</dbReference>
<name>A0A2T7PDF9_POMCA</name>
<keyword evidence="3" id="KW-1185">Reference proteome</keyword>
<evidence type="ECO:0000256" key="1">
    <source>
        <dbReference type="SAM" id="MobiDB-lite"/>
    </source>
</evidence>
<proteinExistence type="predicted"/>
<feature type="compositionally biased region" description="Acidic residues" evidence="1">
    <location>
        <begin position="124"/>
        <end position="133"/>
    </location>
</feature>
<feature type="compositionally biased region" description="Polar residues" evidence="1">
    <location>
        <begin position="94"/>
        <end position="103"/>
    </location>
</feature>
<feature type="compositionally biased region" description="Polar residues" evidence="1">
    <location>
        <begin position="337"/>
        <end position="349"/>
    </location>
</feature>
<feature type="region of interest" description="Disordered" evidence="1">
    <location>
        <begin position="84"/>
        <end position="258"/>
    </location>
</feature>
<gene>
    <name evidence="2" type="ORF">C0Q70_06864</name>
</gene>
<evidence type="ECO:0000313" key="3">
    <source>
        <dbReference type="Proteomes" id="UP000245119"/>
    </source>
</evidence>
<feature type="region of interest" description="Disordered" evidence="1">
    <location>
        <begin position="297"/>
        <end position="375"/>
    </location>
</feature>
<sequence>MVYILDNSRVSVAIQHGDRLAACCLRGDLVCGELSLGAPLASPGHTKREADDVSVSSEVMMEALFYDLDDLQDQLEQCEEQVRNKLKGNDSDQDVQTRLTRTTRNADEDGTPDNAENVVGDDAIVNEEEDSDNEIPVGESDVEVEVKDGLEKKRKVSKDKRRNKKKKQQQQQNEEETVKETVDFVDEGPYLQNDTQVPETANEDTGNVAGSEETTNGDDTAVDEPEEESPVVDEVVAGSEETINGDDTAVDEPEEESPVVDEVVAGSQETTNGDATFFDELGEAPVVDELVNVDNGEEEPVFGNEPVNNERKEVNEGEGGDNVISEDNSEDVVNDEIGNNVSVEEQQNLNDDEDITEAPAETGNTGRGRWRKCPS</sequence>
<reference evidence="2 3" key="1">
    <citation type="submission" date="2018-04" db="EMBL/GenBank/DDBJ databases">
        <title>The genome of golden apple snail Pomacea canaliculata provides insight into stress tolerance and invasive adaptation.</title>
        <authorList>
            <person name="Liu C."/>
            <person name="Liu B."/>
            <person name="Ren Y."/>
            <person name="Zhang Y."/>
            <person name="Wang H."/>
            <person name="Li S."/>
            <person name="Jiang F."/>
            <person name="Yin L."/>
            <person name="Zhang G."/>
            <person name="Qian W."/>
            <person name="Fan W."/>
        </authorList>
    </citation>
    <scope>NUCLEOTIDE SEQUENCE [LARGE SCALE GENOMIC DNA]</scope>
    <source>
        <strain evidence="2">SZHN2017</strain>
        <tissue evidence="2">Muscle</tissue>
    </source>
</reference>
<dbReference type="EMBL" id="PZQS01000004">
    <property type="protein sequence ID" value="PVD31452.1"/>
    <property type="molecule type" value="Genomic_DNA"/>
</dbReference>
<accession>A0A2T7PDF9</accession>